<gene>
    <name evidence="6" type="ORF">GMB86_04015</name>
</gene>
<feature type="signal peptide" evidence="4">
    <location>
        <begin position="1"/>
        <end position="22"/>
    </location>
</feature>
<feature type="chain" id="PRO_5038743635" evidence="4">
    <location>
        <begin position="23"/>
        <end position="282"/>
    </location>
</feature>
<accession>A0A6N8CNM9</accession>
<keyword evidence="7" id="KW-1185">Reference proteome</keyword>
<keyword evidence="1 4" id="KW-0732">Signal</keyword>
<evidence type="ECO:0000256" key="3">
    <source>
        <dbReference type="ARBA" id="ARBA00023288"/>
    </source>
</evidence>
<dbReference type="OrthoDB" id="115856at2"/>
<dbReference type="Pfam" id="PF00497">
    <property type="entry name" value="SBP_bac_3"/>
    <property type="match status" value="1"/>
</dbReference>
<dbReference type="Gene3D" id="3.40.190.10">
    <property type="entry name" value="Periplasmic binding protein-like II"/>
    <property type="match status" value="2"/>
</dbReference>
<evidence type="ECO:0000256" key="4">
    <source>
        <dbReference type="SAM" id="SignalP"/>
    </source>
</evidence>
<name>A0A6N8CNM9_9BACI</name>
<proteinExistence type="predicted"/>
<keyword evidence="2" id="KW-0564">Palmitate</keyword>
<dbReference type="PANTHER" id="PTHR35936:SF19">
    <property type="entry name" value="AMINO-ACID-BINDING PROTEIN YXEM-RELATED"/>
    <property type="match status" value="1"/>
</dbReference>
<sequence length="282" mass="30646">MKKWMKATVLLMVVSMFAMLLGACGSSSKSGAAKSEGNTLEQVKKKGVLVVGSSNDAPFAFIDKDTKEFTGIDAEIIKEIAKRLGIKKVEMKEIKFENLLLELNKKSVDLVTDGMYVKPEREKVAKFTDIWYKEGEAILVGKDSTVKSVDDLKGKVVGAQKGQSFLELAQKWKSEGKVKDVKIFGGQSELMLAIKTKKVDAVVGDGALAAYAIKTDKSLGIKMVSPYTPVDAGKIAAAGRKNDTSLVDAVNKELAAMKEDGTVLKILEKYGLSKDYYFPGKN</sequence>
<evidence type="ECO:0000256" key="1">
    <source>
        <dbReference type="ARBA" id="ARBA00022729"/>
    </source>
</evidence>
<dbReference type="PANTHER" id="PTHR35936">
    <property type="entry name" value="MEMBRANE-BOUND LYTIC MUREIN TRANSGLYCOSYLASE F"/>
    <property type="match status" value="1"/>
</dbReference>
<evidence type="ECO:0000259" key="5">
    <source>
        <dbReference type="SMART" id="SM00062"/>
    </source>
</evidence>
<dbReference type="EMBL" id="WNHB01000004">
    <property type="protein sequence ID" value="MTT31180.1"/>
    <property type="molecule type" value="Genomic_DNA"/>
</dbReference>
<dbReference type="AlphaFoldDB" id="A0A6N8CNM9"/>
<evidence type="ECO:0000256" key="2">
    <source>
        <dbReference type="ARBA" id="ARBA00023139"/>
    </source>
</evidence>
<protein>
    <submittedName>
        <fullName evidence="6">Transporter substrate-binding domain-containing protein</fullName>
    </submittedName>
</protein>
<dbReference type="SUPFAM" id="SSF53850">
    <property type="entry name" value="Periplasmic binding protein-like II"/>
    <property type="match status" value="1"/>
</dbReference>
<dbReference type="InterPro" id="IPR001638">
    <property type="entry name" value="Solute-binding_3/MltF_N"/>
</dbReference>
<reference evidence="6 7" key="1">
    <citation type="submission" date="2019-11" db="EMBL/GenBank/DDBJ databases">
        <title>Terrilactibacillus tamarindus sp. nov. BCM23-1 isolated from bark of Tamarindus indica.</title>
        <authorList>
            <person name="Kingkaew E."/>
            <person name="Tanasupawat S."/>
        </authorList>
    </citation>
    <scope>NUCLEOTIDE SEQUENCE [LARGE SCALE GENOMIC DNA]</scope>
    <source>
        <strain evidence="6 7">BCM23-1</strain>
    </source>
</reference>
<evidence type="ECO:0000313" key="6">
    <source>
        <dbReference type="EMBL" id="MTT31180.1"/>
    </source>
</evidence>
<dbReference type="CDD" id="cd13530">
    <property type="entry name" value="PBP2_peptides_like"/>
    <property type="match status" value="1"/>
</dbReference>
<evidence type="ECO:0000313" key="7">
    <source>
        <dbReference type="Proteomes" id="UP000440978"/>
    </source>
</evidence>
<dbReference type="RefSeq" id="WP_155217038.1">
    <property type="nucleotide sequence ID" value="NZ_WNHB01000004.1"/>
</dbReference>
<dbReference type="PROSITE" id="PS51257">
    <property type="entry name" value="PROKAR_LIPOPROTEIN"/>
    <property type="match status" value="1"/>
</dbReference>
<keyword evidence="3" id="KW-0449">Lipoprotein</keyword>
<feature type="domain" description="Solute-binding protein family 3/N-terminal" evidence="5">
    <location>
        <begin position="48"/>
        <end position="274"/>
    </location>
</feature>
<organism evidence="6 7">
    <name type="scientific">Terrilactibacillus tamarindi</name>
    <dbReference type="NCBI Taxonomy" id="2599694"/>
    <lineage>
        <taxon>Bacteria</taxon>
        <taxon>Bacillati</taxon>
        <taxon>Bacillota</taxon>
        <taxon>Bacilli</taxon>
        <taxon>Bacillales</taxon>
        <taxon>Bacillaceae</taxon>
        <taxon>Terrilactibacillus</taxon>
    </lineage>
</organism>
<comment type="caution">
    <text evidence="6">The sequence shown here is derived from an EMBL/GenBank/DDBJ whole genome shotgun (WGS) entry which is preliminary data.</text>
</comment>
<dbReference type="SMART" id="SM00062">
    <property type="entry name" value="PBPb"/>
    <property type="match status" value="1"/>
</dbReference>
<dbReference type="Proteomes" id="UP000440978">
    <property type="component" value="Unassembled WGS sequence"/>
</dbReference>